<name>A0A8S3KGY5_9BILA</name>
<evidence type="ECO:0000313" key="2">
    <source>
        <dbReference type="Proteomes" id="UP000676336"/>
    </source>
</evidence>
<dbReference type="Proteomes" id="UP000676336">
    <property type="component" value="Unassembled WGS sequence"/>
</dbReference>
<organism evidence="1 2">
    <name type="scientific">Rotaria magnacalcarata</name>
    <dbReference type="NCBI Taxonomy" id="392030"/>
    <lineage>
        <taxon>Eukaryota</taxon>
        <taxon>Metazoa</taxon>
        <taxon>Spiralia</taxon>
        <taxon>Gnathifera</taxon>
        <taxon>Rotifera</taxon>
        <taxon>Eurotatoria</taxon>
        <taxon>Bdelloidea</taxon>
        <taxon>Philodinida</taxon>
        <taxon>Philodinidae</taxon>
        <taxon>Rotaria</taxon>
    </lineage>
</organism>
<comment type="caution">
    <text evidence="1">The sequence shown here is derived from an EMBL/GenBank/DDBJ whole genome shotgun (WGS) entry which is preliminary data.</text>
</comment>
<dbReference type="AlphaFoldDB" id="A0A8S3KGY5"/>
<evidence type="ECO:0000313" key="1">
    <source>
        <dbReference type="EMBL" id="CAF5229082.1"/>
    </source>
</evidence>
<sequence>PTRFIESSLVEPMAGCSCPIMIDFVEGDVRLCLEDILSEVIVKVTVP</sequence>
<gene>
    <name evidence="1" type="ORF">SMN809_LOCUS86053</name>
</gene>
<proteinExistence type="predicted"/>
<dbReference type="EMBL" id="CAJOBI010368489">
    <property type="protein sequence ID" value="CAF5229082.1"/>
    <property type="molecule type" value="Genomic_DNA"/>
</dbReference>
<reference evidence="1" key="1">
    <citation type="submission" date="2021-02" db="EMBL/GenBank/DDBJ databases">
        <authorList>
            <person name="Nowell W R."/>
        </authorList>
    </citation>
    <scope>NUCLEOTIDE SEQUENCE</scope>
</reference>
<feature type="non-terminal residue" evidence="1">
    <location>
        <position position="1"/>
    </location>
</feature>
<accession>A0A8S3KGY5</accession>
<protein>
    <submittedName>
        <fullName evidence="1">Uncharacterized protein</fullName>
    </submittedName>
</protein>